<reference evidence="6" key="1">
    <citation type="submission" date="2022-10" db="EMBL/GenBank/DDBJ databases">
        <title>Chryseobacterium sp. nov., a novel bacterial species.</title>
        <authorList>
            <person name="Cao Y."/>
        </authorList>
    </citation>
    <scope>NUCLEOTIDE SEQUENCE</scope>
    <source>
        <strain evidence="6">CCTCC AB2015118</strain>
    </source>
</reference>
<evidence type="ECO:0000256" key="3">
    <source>
        <dbReference type="ARBA" id="ARBA00022827"/>
    </source>
</evidence>
<keyword evidence="4" id="KW-0157">Chromophore</keyword>
<feature type="domain" description="Cryptochrome/DNA photolyase FAD-binding" evidence="5">
    <location>
        <begin position="5"/>
        <end position="134"/>
    </location>
</feature>
<evidence type="ECO:0000313" key="6">
    <source>
        <dbReference type="EMBL" id="MCX8524637.1"/>
    </source>
</evidence>
<protein>
    <submittedName>
        <fullName evidence="6">FAD-binding domain-containing protein</fullName>
    </submittedName>
</protein>
<dbReference type="PRINTS" id="PR00147">
    <property type="entry name" value="DNAPHOTLYASE"/>
</dbReference>
<accession>A0ABT3XTD6</accession>
<evidence type="ECO:0000256" key="2">
    <source>
        <dbReference type="ARBA" id="ARBA00022630"/>
    </source>
</evidence>
<dbReference type="Gene3D" id="1.10.579.10">
    <property type="entry name" value="DNA Cyclobutane Dipyrimidine Photolyase, subunit A, domain 3"/>
    <property type="match status" value="1"/>
</dbReference>
<proteinExistence type="inferred from homology"/>
<dbReference type="EMBL" id="JAOVZW010000013">
    <property type="protein sequence ID" value="MCX8524637.1"/>
    <property type="molecule type" value="Genomic_DNA"/>
</dbReference>
<keyword evidence="7" id="KW-1185">Reference proteome</keyword>
<gene>
    <name evidence="6" type="ORF">OF897_12005</name>
</gene>
<dbReference type="PANTHER" id="PTHR11455">
    <property type="entry name" value="CRYPTOCHROME"/>
    <property type="match status" value="1"/>
</dbReference>
<name>A0ABT3XTD6_9FLAO</name>
<evidence type="ECO:0000313" key="7">
    <source>
        <dbReference type="Proteomes" id="UP001073122"/>
    </source>
</evidence>
<dbReference type="Proteomes" id="UP001073122">
    <property type="component" value="Unassembled WGS sequence"/>
</dbReference>
<comment type="caution">
    <text evidence="6">The sequence shown here is derived from an EMBL/GenBank/DDBJ whole genome shotgun (WGS) entry which is preliminary data.</text>
</comment>
<evidence type="ECO:0000256" key="1">
    <source>
        <dbReference type="ARBA" id="ARBA00001974"/>
    </source>
</evidence>
<dbReference type="SUPFAM" id="SSF48173">
    <property type="entry name" value="Cryptochrome/photolyase FAD-binding domain"/>
    <property type="match status" value="1"/>
</dbReference>
<comment type="similarity">
    <text evidence="4">Belongs to the DNA photolyase family.</text>
</comment>
<comment type="cofactor">
    <cofactor evidence="1">
        <name>FAD</name>
        <dbReference type="ChEBI" id="CHEBI:57692"/>
    </cofactor>
</comment>
<dbReference type="Pfam" id="PF03441">
    <property type="entry name" value="FAD_binding_7"/>
    <property type="match status" value="1"/>
</dbReference>
<dbReference type="InterPro" id="IPR005101">
    <property type="entry name" value="Cryptochr/Photolyase_FAD-bd"/>
</dbReference>
<keyword evidence="3 4" id="KW-0274">FAD</keyword>
<dbReference type="InterPro" id="IPR036134">
    <property type="entry name" value="Crypto/Photolyase_FAD-like_sf"/>
</dbReference>
<evidence type="ECO:0000259" key="5">
    <source>
        <dbReference type="Pfam" id="PF03441"/>
    </source>
</evidence>
<organism evidence="6 7">
    <name type="scientific">Chryseobacterium formosus</name>
    <dbReference type="NCBI Taxonomy" id="1537363"/>
    <lineage>
        <taxon>Bacteria</taxon>
        <taxon>Pseudomonadati</taxon>
        <taxon>Bacteroidota</taxon>
        <taxon>Flavobacteriia</taxon>
        <taxon>Flavobacteriales</taxon>
        <taxon>Weeksellaceae</taxon>
        <taxon>Chryseobacterium group</taxon>
        <taxon>Chryseobacterium</taxon>
    </lineage>
</organism>
<sequence>MPFENDQENFEKWCEAITGIPFVDAHMRQLNETGYMSNRSRVNCASYFVHDLKIDWTWGAAYFESKLIDYDVSSNWMNWHMQAFEIYYTNPVHQSNKYKAKDFIREWIPELKDKNDMEVLIPWEFDIPDYPQPIEIFSKWERAINLIKKIKV</sequence>
<keyword evidence="2 4" id="KW-0285">Flavoprotein</keyword>
<dbReference type="InterPro" id="IPR002081">
    <property type="entry name" value="Cryptochrome/DNA_photolyase_1"/>
</dbReference>
<evidence type="ECO:0000256" key="4">
    <source>
        <dbReference type="RuleBase" id="RU004182"/>
    </source>
</evidence>